<reference evidence="3" key="1">
    <citation type="submission" date="2021-01" db="EMBL/GenBank/DDBJ databases">
        <authorList>
            <person name="Corre E."/>
            <person name="Pelletier E."/>
            <person name="Niang G."/>
            <person name="Scheremetjew M."/>
            <person name="Finn R."/>
            <person name="Kale V."/>
            <person name="Holt S."/>
            <person name="Cochrane G."/>
            <person name="Meng A."/>
            <person name="Brown T."/>
            <person name="Cohen L."/>
        </authorList>
    </citation>
    <scope>NUCLEOTIDE SEQUENCE</scope>
    <source>
        <strain evidence="3">GSO104</strain>
    </source>
</reference>
<proteinExistence type="predicted"/>
<organism evidence="3">
    <name type="scientific">Ditylum brightwellii</name>
    <dbReference type="NCBI Taxonomy" id="49249"/>
    <lineage>
        <taxon>Eukaryota</taxon>
        <taxon>Sar</taxon>
        <taxon>Stramenopiles</taxon>
        <taxon>Ochrophyta</taxon>
        <taxon>Bacillariophyta</taxon>
        <taxon>Mediophyceae</taxon>
        <taxon>Lithodesmiophycidae</taxon>
        <taxon>Lithodesmiales</taxon>
        <taxon>Lithodesmiaceae</taxon>
        <taxon>Ditylum</taxon>
    </lineage>
</organism>
<gene>
    <name evidence="2" type="ORF">DBRI00130_LOCUS31335</name>
    <name evidence="3" type="ORF">DBRI00130_LOCUS31346</name>
</gene>
<dbReference type="EMBL" id="HBNS01040207">
    <property type="protein sequence ID" value="CAE4638400.1"/>
    <property type="molecule type" value="Transcribed_RNA"/>
</dbReference>
<evidence type="ECO:0000256" key="1">
    <source>
        <dbReference type="SAM" id="MobiDB-lite"/>
    </source>
</evidence>
<dbReference type="AlphaFoldDB" id="A0A6V2L159"/>
<protein>
    <submittedName>
        <fullName evidence="3">Uncharacterized protein</fullName>
    </submittedName>
</protein>
<feature type="region of interest" description="Disordered" evidence="1">
    <location>
        <begin position="50"/>
        <end position="73"/>
    </location>
</feature>
<accession>A0A6V2L159</accession>
<sequence>MVTTTVTLLPPSTNGGDGRSLRAALLSATTDGIKAQHSISLFNKLRDISQEEQRKRSLLSTPEGREMLVDEENSGNERIGFPFRVKDLKIMPSVSDTKAMLTTGSDLLDLEEDLYRIASSSKVGDQSKEMIMKKVDRSEQLLMK</sequence>
<name>A0A6V2L159_9STRA</name>
<dbReference type="EMBL" id="HBNS01040196">
    <property type="protein sequence ID" value="CAE4638381.1"/>
    <property type="molecule type" value="Transcribed_RNA"/>
</dbReference>
<evidence type="ECO:0000313" key="2">
    <source>
        <dbReference type="EMBL" id="CAE4638381.1"/>
    </source>
</evidence>
<evidence type="ECO:0000313" key="3">
    <source>
        <dbReference type="EMBL" id="CAE4638400.1"/>
    </source>
</evidence>